<evidence type="ECO:0000256" key="10">
    <source>
        <dbReference type="ARBA" id="ARBA00023170"/>
    </source>
</evidence>
<dbReference type="SUPFAM" id="SSF57424">
    <property type="entry name" value="LDL receptor-like module"/>
    <property type="match status" value="7"/>
</dbReference>
<evidence type="ECO:0000256" key="9">
    <source>
        <dbReference type="ARBA" id="ARBA00023157"/>
    </source>
</evidence>
<dbReference type="FunFam" id="2.10.25.10:FF:000010">
    <property type="entry name" value="Pro-epidermal growth factor"/>
    <property type="match status" value="1"/>
</dbReference>
<dbReference type="PROSITE" id="PS01187">
    <property type="entry name" value="EGF_CA"/>
    <property type="match status" value="1"/>
</dbReference>
<feature type="disulfide bond" evidence="13">
    <location>
        <begin position="220"/>
        <end position="238"/>
    </location>
</feature>
<dbReference type="CDD" id="cd00054">
    <property type="entry name" value="EGF_CA"/>
    <property type="match status" value="1"/>
</dbReference>
<evidence type="ECO:0000256" key="16">
    <source>
        <dbReference type="SAM" id="Phobius"/>
    </source>
</evidence>
<feature type="domain" description="EGF-like" evidence="18">
    <location>
        <begin position="417"/>
        <end position="457"/>
    </location>
</feature>
<dbReference type="InterPro" id="IPR000742">
    <property type="entry name" value="EGF"/>
</dbReference>
<feature type="disulfide bond" evidence="13">
    <location>
        <begin position="84"/>
        <end position="96"/>
    </location>
</feature>
<feature type="disulfide bond" evidence="13">
    <location>
        <begin position="281"/>
        <end position="293"/>
    </location>
</feature>
<feature type="transmembrane region" description="Helical" evidence="16">
    <location>
        <begin position="860"/>
        <end position="886"/>
    </location>
</feature>
<feature type="disulfide bond" evidence="13">
    <location>
        <begin position="91"/>
        <end position="109"/>
    </location>
</feature>
<dbReference type="InterPro" id="IPR000033">
    <property type="entry name" value="LDLR_classB_rpt"/>
</dbReference>
<evidence type="ECO:0000256" key="1">
    <source>
        <dbReference type="ARBA" id="ARBA00004167"/>
    </source>
</evidence>
<evidence type="ECO:0000256" key="5">
    <source>
        <dbReference type="ARBA" id="ARBA00022729"/>
    </source>
</evidence>
<evidence type="ECO:0000256" key="17">
    <source>
        <dbReference type="SAM" id="SignalP"/>
    </source>
</evidence>
<feature type="disulfide bond" evidence="13">
    <location>
        <begin position="288"/>
        <end position="306"/>
    </location>
</feature>
<dbReference type="InterPro" id="IPR000152">
    <property type="entry name" value="EGF-type_Asp/Asn_hydroxyl_site"/>
</dbReference>
<dbReference type="GO" id="GO:0005509">
    <property type="term" value="F:calcium ion binding"/>
    <property type="evidence" value="ECO:0007669"/>
    <property type="project" value="InterPro"/>
</dbReference>
<dbReference type="InterPro" id="IPR036055">
    <property type="entry name" value="LDL_receptor-like_sf"/>
</dbReference>
<dbReference type="PROSITE" id="PS50026">
    <property type="entry name" value="EGF_3"/>
    <property type="match status" value="1"/>
</dbReference>
<organism evidence="20 21">
    <name type="scientific">Ramazzottius varieornatus</name>
    <name type="common">Water bear</name>
    <name type="synonym">Tardigrade</name>
    <dbReference type="NCBI Taxonomy" id="947166"/>
    <lineage>
        <taxon>Eukaryota</taxon>
        <taxon>Metazoa</taxon>
        <taxon>Ecdysozoa</taxon>
        <taxon>Tardigrada</taxon>
        <taxon>Eutardigrada</taxon>
        <taxon>Parachela</taxon>
        <taxon>Hypsibioidea</taxon>
        <taxon>Ramazzottiidae</taxon>
        <taxon>Ramazzottius</taxon>
    </lineage>
</organism>
<dbReference type="InterPro" id="IPR023415">
    <property type="entry name" value="LDLR_class-A_CS"/>
</dbReference>
<evidence type="ECO:0000256" key="4">
    <source>
        <dbReference type="ARBA" id="ARBA00022692"/>
    </source>
</evidence>
<dbReference type="FunFam" id="2.10.25.10:FF:000037">
    <property type="entry name" value="Signal peptide, CUB domain and EGF-like domain-containing 2"/>
    <property type="match status" value="1"/>
</dbReference>
<keyword evidence="8 16" id="KW-0472">Membrane</keyword>
<comment type="subcellular location">
    <subcellularLocation>
        <location evidence="1">Membrane</location>
        <topology evidence="1">Single-pass membrane protein</topology>
    </subcellularLocation>
</comment>
<dbReference type="AlphaFoldDB" id="A0A1D1W3Q7"/>
<dbReference type="InterPro" id="IPR001881">
    <property type="entry name" value="EGF-like_Ca-bd_dom"/>
</dbReference>
<feature type="disulfide bond" evidence="13">
    <location>
        <begin position="186"/>
        <end position="201"/>
    </location>
</feature>
<dbReference type="Pfam" id="PF00057">
    <property type="entry name" value="Ldl_recept_a"/>
    <property type="match status" value="6"/>
</dbReference>
<dbReference type="InterPro" id="IPR017921">
    <property type="entry name" value="Znf_CTCHY"/>
</dbReference>
<dbReference type="GO" id="GO:0008270">
    <property type="term" value="F:zinc ion binding"/>
    <property type="evidence" value="ECO:0007669"/>
    <property type="project" value="UniProtKB-KW"/>
</dbReference>
<dbReference type="GO" id="GO:0006898">
    <property type="term" value="P:receptor-mediated endocytosis"/>
    <property type="evidence" value="ECO:0007669"/>
    <property type="project" value="TreeGrafter"/>
</dbReference>
<keyword evidence="3" id="KW-0254">Endocytosis</keyword>
<feature type="disulfide bond" evidence="13">
    <location>
        <begin position="300"/>
        <end position="315"/>
    </location>
</feature>
<evidence type="ECO:0000256" key="3">
    <source>
        <dbReference type="ARBA" id="ARBA00022583"/>
    </source>
</evidence>
<dbReference type="InterPro" id="IPR049883">
    <property type="entry name" value="NOTCH1_EGF-like"/>
</dbReference>
<evidence type="ECO:0000313" key="20">
    <source>
        <dbReference type="EMBL" id="GAV08135.1"/>
    </source>
</evidence>
<dbReference type="Gene3D" id="4.10.400.10">
    <property type="entry name" value="Low-density Lipoprotein Receptor"/>
    <property type="match status" value="7"/>
</dbReference>
<evidence type="ECO:0000256" key="12">
    <source>
        <dbReference type="PROSITE-ProRule" id="PRU00076"/>
    </source>
</evidence>
<evidence type="ECO:0008006" key="22">
    <source>
        <dbReference type="Google" id="ProtNLM"/>
    </source>
</evidence>
<feature type="signal peptide" evidence="17">
    <location>
        <begin position="1"/>
        <end position="21"/>
    </location>
</feature>
<dbReference type="Proteomes" id="UP000186922">
    <property type="component" value="Unassembled WGS sequence"/>
</dbReference>
<feature type="disulfide bond" evidence="13">
    <location>
        <begin position="213"/>
        <end position="225"/>
    </location>
</feature>
<dbReference type="SMART" id="SM00192">
    <property type="entry name" value="LDLa"/>
    <property type="match status" value="7"/>
</dbReference>
<keyword evidence="7 16" id="KW-1133">Transmembrane helix</keyword>
<protein>
    <recommendedName>
        <fullName evidence="22">EGF-like domain-containing protein</fullName>
    </recommendedName>
</protein>
<dbReference type="GO" id="GO:0043235">
    <property type="term" value="C:receptor complex"/>
    <property type="evidence" value="ECO:0007669"/>
    <property type="project" value="TreeGrafter"/>
</dbReference>
<dbReference type="CDD" id="cd00112">
    <property type="entry name" value="LDLa"/>
    <property type="match status" value="7"/>
</dbReference>
<dbReference type="Gene3D" id="2.120.10.30">
    <property type="entry name" value="TolB, C-terminal domain"/>
    <property type="match status" value="1"/>
</dbReference>
<evidence type="ECO:0000256" key="15">
    <source>
        <dbReference type="SAM" id="MobiDB-lite"/>
    </source>
</evidence>
<evidence type="ECO:0000256" key="2">
    <source>
        <dbReference type="ARBA" id="ARBA00022536"/>
    </source>
</evidence>
<keyword evidence="14" id="KW-0862">Zinc</keyword>
<accession>A0A1D1W3Q7</accession>
<evidence type="ECO:0000256" key="7">
    <source>
        <dbReference type="ARBA" id="ARBA00022989"/>
    </source>
</evidence>
<dbReference type="SMART" id="SM00135">
    <property type="entry name" value="LY"/>
    <property type="match status" value="4"/>
</dbReference>
<keyword evidence="5 17" id="KW-0732">Signal</keyword>
<dbReference type="InterPro" id="IPR018097">
    <property type="entry name" value="EGF_Ca-bd_CS"/>
</dbReference>
<feature type="disulfide bond" evidence="13">
    <location>
        <begin position="125"/>
        <end position="137"/>
    </location>
</feature>
<keyword evidence="2 12" id="KW-0245">EGF-like domain</keyword>
<dbReference type="PROSITE" id="PS01186">
    <property type="entry name" value="EGF_2"/>
    <property type="match status" value="1"/>
</dbReference>
<dbReference type="InterPro" id="IPR011042">
    <property type="entry name" value="6-blade_b-propeller_TolB-like"/>
</dbReference>
<keyword evidence="6" id="KW-0677">Repeat</keyword>
<dbReference type="Pfam" id="PF07645">
    <property type="entry name" value="EGF_CA"/>
    <property type="match status" value="1"/>
</dbReference>
<keyword evidence="14" id="KW-0863">Zinc-finger</keyword>
<dbReference type="EMBL" id="BDGG01000016">
    <property type="protein sequence ID" value="GAV08135.1"/>
    <property type="molecule type" value="Genomic_DNA"/>
</dbReference>
<keyword evidence="10" id="KW-0675">Receptor</keyword>
<dbReference type="Gene3D" id="2.10.25.10">
    <property type="entry name" value="Laminin"/>
    <property type="match status" value="2"/>
</dbReference>
<proteinExistence type="predicted"/>
<dbReference type="SMART" id="SM00181">
    <property type="entry name" value="EGF"/>
    <property type="match status" value="4"/>
</dbReference>
<dbReference type="PROSITE" id="PS00010">
    <property type="entry name" value="ASX_HYDROXYL"/>
    <property type="match status" value="1"/>
</dbReference>
<dbReference type="PANTHER" id="PTHR22722:SF14">
    <property type="entry name" value="MEGALIN, ISOFORM A"/>
    <property type="match status" value="1"/>
</dbReference>
<keyword evidence="4 16" id="KW-0812">Transmembrane</keyword>
<feature type="disulfide bond" evidence="13">
    <location>
        <begin position="132"/>
        <end position="150"/>
    </location>
</feature>
<keyword evidence="14" id="KW-0479">Metal-binding</keyword>
<dbReference type="FunFam" id="4.10.400.10:FF:000005">
    <property type="entry name" value="low-density lipoprotein receptor-related protein 1B"/>
    <property type="match status" value="1"/>
</dbReference>
<dbReference type="Pfam" id="PF14670">
    <property type="entry name" value="FXa_inhibition"/>
    <property type="match status" value="1"/>
</dbReference>
<sequence length="972" mass="106795">MSRKLCFFLLICCLHIPSSLGILSGIIKALTDDHPPKGKPVPEVCPLGDVFCRDGLQCIHKTWLCDGSRDCADGSDEDSCRMTCNAMQFQCDQNRCIPLIWRCDGQKDCLDNSDEDPQVCKRSTCPSDHFHCKSGECLPKHWKCDGAKDCRGGDDEDEKMCAKAKECYAGERACKNNKCISNSLWCDGRADCTDGSDEAACANDYQNDAPASCNPGQYRCGSGRCIPERWVCDGWKDCDDNEDETAPECLPSSTTHPPFENFSPRSSGENREMTGGLAHSCTNGDFTCKNGECIPLNWRCDMNSDCEDSSDELGCEKPEAKFLLVTHTNSTLRQSECFHDQFPCLSPAKSRICLPLTQVCDKKMDCLNGTDEGAACDGACKNDNGMCSHKCNPTPAGAVCSCLPGFSLSGDVRSCVDIDECQGASGPCDQKCNNTVGSYECSCAPGFTLEKDRHRCKSIEGAILLFACDQNIRLVSLNSEHEAQIFNGNDRLAVGLDYAQENNSTIIFYSDEERHRLSMVKLMQPQNQERVILDNVQGVAEVAYDWVAKNLYFVDRVRGQIGICSLGGNLAYCTQLLPSRARAIAVHPGHSMLFYAEGRSDGGKIERTFLDGSGRVTVLDKKVLSPTLLTIDFIHDRLYFADTQVNFLESCKLEGSDRRIVFHMKDAQPYGMSIFNGRLYYTDWKSQAVKKVAVNGSQAVTLFSSPRKPMSLTIIHESRQPNFNSACKADKNPCQHICAAKAGNRRTCMCHEGFKLRANGISCDPVAGIVSLFRKDGVDAPRAINFTNGLHHGKRLCNKKDKPTMDEVCICMMGKCFWEPIHEDVKAAIARTGNGEEFGAAHAEPSVHKTSLRTNDLSRYSAATLAGIICACVVSILALLLIVFLLRKYKPHLMDPYSDQKSLIDEVDNAPGAKQMKPRTPSVGASFNNPTYENVSPGSSAYMVKFYKSGYNRISAEGRAAPATPASSAQTV</sequence>
<dbReference type="STRING" id="947166.A0A1D1W3Q7"/>
<feature type="disulfide bond" evidence="13">
    <location>
        <begin position="174"/>
        <end position="192"/>
    </location>
</feature>
<evidence type="ECO:0000256" key="8">
    <source>
        <dbReference type="ARBA" id="ARBA00023136"/>
    </source>
</evidence>
<dbReference type="SUPFAM" id="SSF63825">
    <property type="entry name" value="YWTD domain"/>
    <property type="match status" value="1"/>
</dbReference>
<evidence type="ECO:0000256" key="13">
    <source>
        <dbReference type="PROSITE-ProRule" id="PRU00124"/>
    </source>
</evidence>
<dbReference type="OrthoDB" id="664115at2759"/>
<dbReference type="InterPro" id="IPR002172">
    <property type="entry name" value="LDrepeatLR_classA_rpt"/>
</dbReference>
<evidence type="ECO:0000256" key="11">
    <source>
        <dbReference type="ARBA" id="ARBA00023180"/>
    </source>
</evidence>
<dbReference type="GO" id="GO:0042562">
    <property type="term" value="F:hormone binding"/>
    <property type="evidence" value="ECO:0007669"/>
    <property type="project" value="TreeGrafter"/>
</dbReference>
<dbReference type="PROSITE" id="PS50068">
    <property type="entry name" value="LDLRA_2"/>
    <property type="match status" value="7"/>
</dbReference>
<feature type="region of interest" description="Disordered" evidence="15">
    <location>
        <begin position="248"/>
        <end position="271"/>
    </location>
</feature>
<evidence type="ECO:0000256" key="14">
    <source>
        <dbReference type="PROSITE-ProRule" id="PRU00965"/>
    </source>
</evidence>
<comment type="caution">
    <text evidence="12">Lacks conserved residue(s) required for the propagation of feature annotation.</text>
</comment>
<dbReference type="FunFam" id="4.10.400.10:FF:000034">
    <property type="entry name" value="Low-density lipoprotein receptor-related protein 2"/>
    <property type="match status" value="1"/>
</dbReference>
<dbReference type="PRINTS" id="PR00261">
    <property type="entry name" value="LDLRECEPTOR"/>
</dbReference>
<keyword evidence="9 13" id="KW-1015">Disulfide bond</keyword>
<dbReference type="GO" id="GO:0016324">
    <property type="term" value="C:apical plasma membrane"/>
    <property type="evidence" value="ECO:0007669"/>
    <property type="project" value="TreeGrafter"/>
</dbReference>
<keyword evidence="11" id="KW-0325">Glycoprotein</keyword>
<comment type="caution">
    <text evidence="20">The sequence shown here is derived from an EMBL/GenBank/DDBJ whole genome shotgun (WGS) entry which is preliminary data.</text>
</comment>
<gene>
    <name evidence="20" type="primary">RvY_17873-1</name>
    <name evidence="20" type="synonym">RvY_17873.1</name>
    <name evidence="20" type="ORF">RvY_17873</name>
</gene>
<evidence type="ECO:0000313" key="21">
    <source>
        <dbReference type="Proteomes" id="UP000186922"/>
    </source>
</evidence>
<dbReference type="PROSITE" id="PS51270">
    <property type="entry name" value="ZF_CTCHY"/>
    <property type="match status" value="1"/>
</dbReference>
<evidence type="ECO:0000259" key="18">
    <source>
        <dbReference type="PROSITE" id="PS50026"/>
    </source>
</evidence>
<dbReference type="FunFam" id="2.120.10.30:FF:000241">
    <property type="entry name" value="Low-density lipoprotein receptor-related protein 6"/>
    <property type="match status" value="1"/>
</dbReference>
<keyword evidence="21" id="KW-1185">Reference proteome</keyword>
<dbReference type="PROSITE" id="PS01209">
    <property type="entry name" value="LDLRA_1"/>
    <property type="match status" value="3"/>
</dbReference>
<reference evidence="20 21" key="1">
    <citation type="journal article" date="2016" name="Nat. Commun.">
        <title>Extremotolerant tardigrade genome and improved radiotolerance of human cultured cells by tardigrade-unique protein.</title>
        <authorList>
            <person name="Hashimoto T."/>
            <person name="Horikawa D.D."/>
            <person name="Saito Y."/>
            <person name="Kuwahara H."/>
            <person name="Kozuka-Hata H."/>
            <person name="Shin-I T."/>
            <person name="Minakuchi Y."/>
            <person name="Ohishi K."/>
            <person name="Motoyama A."/>
            <person name="Aizu T."/>
            <person name="Enomoto A."/>
            <person name="Kondo K."/>
            <person name="Tanaka S."/>
            <person name="Hara Y."/>
            <person name="Koshikawa S."/>
            <person name="Sagara H."/>
            <person name="Miura T."/>
            <person name="Yokobori S."/>
            <person name="Miyagawa K."/>
            <person name="Suzuki Y."/>
            <person name="Kubo T."/>
            <person name="Oyama M."/>
            <person name="Kohara Y."/>
            <person name="Fujiyama A."/>
            <person name="Arakawa K."/>
            <person name="Katayama T."/>
            <person name="Toyoda A."/>
            <person name="Kunieda T."/>
        </authorList>
    </citation>
    <scope>NUCLEOTIDE SEQUENCE [LARGE SCALE GENOMIC DNA]</scope>
    <source>
        <strain evidence="20 21">YOKOZUNA-1</strain>
    </source>
</reference>
<dbReference type="PANTHER" id="PTHR22722">
    <property type="entry name" value="LOW-DENSITY LIPOPROTEIN RECEPTOR-RELATED PROTEIN 2-RELATED"/>
    <property type="match status" value="1"/>
</dbReference>
<dbReference type="SMART" id="SM00179">
    <property type="entry name" value="EGF_CA"/>
    <property type="match status" value="2"/>
</dbReference>
<evidence type="ECO:0000259" key="19">
    <source>
        <dbReference type="PROSITE" id="PS51270"/>
    </source>
</evidence>
<feature type="disulfide bond" evidence="13">
    <location>
        <begin position="167"/>
        <end position="179"/>
    </location>
</feature>
<dbReference type="InterPro" id="IPR051221">
    <property type="entry name" value="LDLR-related"/>
</dbReference>
<feature type="chain" id="PRO_5008899165" description="EGF-like domain-containing protein" evidence="17">
    <location>
        <begin position="22"/>
        <end position="972"/>
    </location>
</feature>
<dbReference type="SUPFAM" id="SSF57196">
    <property type="entry name" value="EGF/Laminin"/>
    <property type="match status" value="3"/>
</dbReference>
<feature type="disulfide bond" evidence="13">
    <location>
        <begin position="65"/>
        <end position="80"/>
    </location>
</feature>
<feature type="domain" description="CTCHY-type" evidence="19">
    <location>
        <begin position="120"/>
        <end position="187"/>
    </location>
</feature>
<name>A0A1D1W3Q7_RAMVA</name>
<evidence type="ECO:0000256" key="6">
    <source>
        <dbReference type="ARBA" id="ARBA00022737"/>
    </source>
</evidence>